<feature type="region of interest" description="Disordered" evidence="6">
    <location>
        <begin position="557"/>
        <end position="651"/>
    </location>
</feature>
<evidence type="ECO:0000313" key="10">
    <source>
        <dbReference type="Proteomes" id="UP000554235"/>
    </source>
</evidence>
<dbReference type="GO" id="GO:0005739">
    <property type="term" value="C:mitochondrion"/>
    <property type="evidence" value="ECO:0007669"/>
    <property type="project" value="TreeGrafter"/>
</dbReference>
<evidence type="ECO:0000256" key="2">
    <source>
        <dbReference type="ARBA" id="ARBA00006582"/>
    </source>
</evidence>
<sequence>MDEVTVLGLQLGHESIFFSQPGNSPRAPLVRVRVYSNTTLSRPSQLSFILADAIHTLTDPDGRTWTTPTITSSTSAGQAVNASLSPKPRRSLTSSSSTPPALLTSTTNGAQRTAMTTMDSGGNNGLNKLLPKSISSKRLRRKQERESGGLAYDDGDVFGHSQSSRETLESDGTRSGNVAGDEDESTSHRSYESDPESSNVTPRSNSRPAPPFSTHPSQIGYLTTSSPVVQATHQLESQSPTTDRDSNSSASKSSTFPAKRSDSTDSKELRIGRSKTGLLPPHSSSRRSPSPGGKFKGIFKPRKSSGSNSSPERRPSSEPRPPPETRKEQPTPSVDPDTAQVPPIIEPPAAAKVASPDRRSRVQPKVDTNLPPRTPPNGDKPAPVIVNTPPTPTEFANTSGQSSPERKSFWGNSAGQGAGTNGTSSSTRNMSAHRRSRSGSVNIGPSKLSNIVSAPLTPTQESGEATPNANPPSGFFSSMISAAQNAASTFSNTGLGIGGNKARGGNPIIQEPANATEAQDEAESTPSTQMADYKENRKSAVSTIGAGELSLSQLGLGEAPSSVASPSNGRFPDMSDTRARSESAPVDSPASPVDIFPDEPASRPRSLYETASGERTPPPAEFTEKGSGVQRTSSLRSALKQSHRKRGSSVTTGTTIGAAIVAANSSLAHPNLSAPKLTGFAIASKKRNRDFHDLFKSVPDDDYLIEDYSCALQREILAHGRLYVSEGHLCFSSNIFGWTTTLVMSFDEIVSVEKRSTALVFKNGLMISTLHAKHVFASFTSRDATYDLIVNIWKLGHPTLKSTLNGVRLEGTGGDKTEKVDAEPPVDDEPQDGSETDDESDDEEEYYDEDVHEEMHNASMAEANGADADAEKAVSRKASGAAPANGTAPEEAPAVPGAAGDFPGPATHAPTDCGDSGTHYDRVVGDDVIPAPLGKVYNLMFGPQSVVFMTGWLTGEQKCTEMQLDDKKGLGLDNRTRTFTYIKPLGGSIGPKQTKTITSETLDILDYEKAVNLTCSTQTPDVPSGNVFCVKTKYCLSWAENNATRVQMNCTIEWSGKSWLKGPIEKGATDGQTQYAKDLFTALKAAVSTKPQGSAPLAPALKGSKKKGKKPKLSQATTGTVETGSPPKRPDQKSWGMFEPVRGVLEPLGDIIQPLLTGNVMYGLLVGLLVATWFGFGFTPSRNPSPYGHDMGAYRPDRIAAYEEMWRREDSELWEWLEERVGMDRLHGDRLNVRKRAMEPKTVEENVRASRMGEREVEEAIRVTEEKLRVLRGVMEKKNKPGKSTDNEIPSQGL</sequence>
<dbReference type="Gene3D" id="2.30.29.30">
    <property type="entry name" value="Pleckstrin-homology domain (PH domain)/Phosphotyrosine-binding domain (PTB)"/>
    <property type="match status" value="1"/>
</dbReference>
<dbReference type="GO" id="GO:0032366">
    <property type="term" value="P:intracellular sterol transport"/>
    <property type="evidence" value="ECO:0007669"/>
    <property type="project" value="TreeGrafter"/>
</dbReference>
<dbReference type="GO" id="GO:0140268">
    <property type="term" value="C:endoplasmic reticulum-plasma membrane contact site"/>
    <property type="evidence" value="ECO:0007669"/>
    <property type="project" value="TreeGrafter"/>
</dbReference>
<dbReference type="OrthoDB" id="2162691at2759"/>
<reference evidence="9 10" key="1">
    <citation type="submission" date="2020-01" db="EMBL/GenBank/DDBJ databases">
        <title>Identification and distribution of gene clusters putatively required for synthesis of sphingolipid metabolism inhibitors in phylogenetically diverse species of the filamentous fungus Fusarium.</title>
        <authorList>
            <person name="Kim H.-S."/>
            <person name="Busman M."/>
            <person name="Brown D.W."/>
            <person name="Divon H."/>
            <person name="Uhlig S."/>
            <person name="Proctor R.H."/>
        </authorList>
    </citation>
    <scope>NUCLEOTIDE SEQUENCE [LARGE SCALE GENOMIC DNA]</scope>
    <source>
        <strain evidence="9 10">NRRL 20459</strain>
    </source>
</reference>
<comment type="similarity">
    <text evidence="2">Belongs to the YSP2 family.</text>
</comment>
<feature type="compositionally biased region" description="Low complexity" evidence="6">
    <location>
        <begin position="280"/>
        <end position="291"/>
    </location>
</feature>
<evidence type="ECO:0000256" key="5">
    <source>
        <dbReference type="ARBA" id="ARBA00023136"/>
    </source>
</evidence>
<organism evidence="9 10">
    <name type="scientific">Fusarium albosuccineum</name>
    <dbReference type="NCBI Taxonomy" id="1237068"/>
    <lineage>
        <taxon>Eukaryota</taxon>
        <taxon>Fungi</taxon>
        <taxon>Dikarya</taxon>
        <taxon>Ascomycota</taxon>
        <taxon>Pezizomycotina</taxon>
        <taxon>Sordariomycetes</taxon>
        <taxon>Hypocreomycetidae</taxon>
        <taxon>Hypocreales</taxon>
        <taxon>Nectriaceae</taxon>
        <taxon>Fusarium</taxon>
        <taxon>Fusarium decemcellulare species complex</taxon>
    </lineage>
</organism>
<feature type="compositionally biased region" description="Polar residues" evidence="6">
    <location>
        <begin position="438"/>
        <end position="468"/>
    </location>
</feature>
<evidence type="ECO:0000259" key="8">
    <source>
        <dbReference type="PROSITE" id="PS51778"/>
    </source>
</evidence>
<evidence type="ECO:0000313" key="9">
    <source>
        <dbReference type="EMBL" id="KAF4463363.1"/>
    </source>
</evidence>
<dbReference type="Proteomes" id="UP000554235">
    <property type="component" value="Unassembled WGS sequence"/>
</dbReference>
<accession>A0A8H4L8X9</accession>
<feature type="compositionally biased region" description="Polar residues" evidence="6">
    <location>
        <begin position="196"/>
        <end position="207"/>
    </location>
</feature>
<feature type="region of interest" description="Disordered" evidence="6">
    <location>
        <begin position="1091"/>
        <end position="1135"/>
    </location>
</feature>
<dbReference type="PROSITE" id="PS51778">
    <property type="entry name" value="VAST"/>
    <property type="match status" value="1"/>
</dbReference>
<feature type="compositionally biased region" description="Low complexity" evidence="6">
    <location>
        <begin position="64"/>
        <end position="75"/>
    </location>
</feature>
<feature type="compositionally biased region" description="Low complexity" evidence="6">
    <location>
        <begin position="888"/>
        <end position="900"/>
    </location>
</feature>
<dbReference type="CDD" id="cd13220">
    <property type="entry name" value="PH-GRAM_GRAMDC"/>
    <property type="match status" value="1"/>
</dbReference>
<protein>
    <submittedName>
        <fullName evidence="9">GRAM domain-containing 2</fullName>
    </submittedName>
</protein>
<evidence type="ECO:0000256" key="6">
    <source>
        <dbReference type="SAM" id="MobiDB-lite"/>
    </source>
</evidence>
<dbReference type="GO" id="GO:0005886">
    <property type="term" value="C:plasma membrane"/>
    <property type="evidence" value="ECO:0007669"/>
    <property type="project" value="TreeGrafter"/>
</dbReference>
<evidence type="ECO:0000256" key="4">
    <source>
        <dbReference type="ARBA" id="ARBA00022989"/>
    </source>
</evidence>
<feature type="compositionally biased region" description="Polar residues" evidence="6">
    <location>
        <begin position="214"/>
        <end position="241"/>
    </location>
</feature>
<feature type="compositionally biased region" description="Basic and acidic residues" evidence="6">
    <location>
        <begin position="813"/>
        <end position="822"/>
    </location>
</feature>
<dbReference type="InterPro" id="IPR011993">
    <property type="entry name" value="PH-like_dom_sf"/>
</dbReference>
<feature type="region of interest" description="Disordered" evidence="6">
    <location>
        <begin position="501"/>
        <end position="536"/>
    </location>
</feature>
<dbReference type="GO" id="GO:0005789">
    <property type="term" value="C:endoplasmic reticulum membrane"/>
    <property type="evidence" value="ECO:0007669"/>
    <property type="project" value="TreeGrafter"/>
</dbReference>
<feature type="compositionally biased region" description="Basic and acidic residues" evidence="6">
    <location>
        <begin position="311"/>
        <end position="329"/>
    </location>
</feature>
<feature type="compositionally biased region" description="Basic residues" evidence="6">
    <location>
        <begin position="1103"/>
        <end position="1112"/>
    </location>
</feature>
<dbReference type="SMART" id="SM00568">
    <property type="entry name" value="GRAM"/>
    <property type="match status" value="1"/>
</dbReference>
<keyword evidence="4 7" id="KW-1133">Transmembrane helix</keyword>
<feature type="compositionally biased region" description="Polar residues" evidence="6">
    <location>
        <begin position="629"/>
        <end position="640"/>
    </location>
</feature>
<dbReference type="Pfam" id="PF02893">
    <property type="entry name" value="GRAM"/>
    <property type="match status" value="1"/>
</dbReference>
<keyword evidence="5 7" id="KW-0472">Membrane</keyword>
<gene>
    <name evidence="9" type="ORF">FALBO_9814</name>
</gene>
<dbReference type="InterPro" id="IPR051482">
    <property type="entry name" value="Cholesterol_transport"/>
</dbReference>
<dbReference type="InterPro" id="IPR004182">
    <property type="entry name" value="GRAM"/>
</dbReference>
<dbReference type="InterPro" id="IPR031968">
    <property type="entry name" value="VASt"/>
</dbReference>
<feature type="compositionally biased region" description="Polar residues" evidence="6">
    <location>
        <begin position="108"/>
        <end position="121"/>
    </location>
</feature>
<feature type="region of interest" description="Disordered" evidence="6">
    <location>
        <begin position="863"/>
        <end position="918"/>
    </location>
</feature>
<evidence type="ECO:0000256" key="1">
    <source>
        <dbReference type="ARBA" id="ARBA00004167"/>
    </source>
</evidence>
<dbReference type="PANTHER" id="PTHR23319">
    <property type="entry name" value="GRAM DOMAIN CONTAINING 1B, ISOFORM E"/>
    <property type="match status" value="1"/>
</dbReference>
<dbReference type="GO" id="GO:0120015">
    <property type="term" value="F:sterol transfer activity"/>
    <property type="evidence" value="ECO:0007669"/>
    <property type="project" value="TreeGrafter"/>
</dbReference>
<feature type="compositionally biased region" description="Basic and acidic residues" evidence="6">
    <location>
        <begin position="259"/>
        <end position="271"/>
    </location>
</feature>
<keyword evidence="10" id="KW-1185">Reference proteome</keyword>
<feature type="region of interest" description="Disordered" evidence="6">
    <location>
        <begin position="60"/>
        <end position="477"/>
    </location>
</feature>
<comment type="subcellular location">
    <subcellularLocation>
        <location evidence="1">Membrane</location>
        <topology evidence="1">Single-pass membrane protein</topology>
    </subcellularLocation>
</comment>
<dbReference type="GO" id="GO:0032541">
    <property type="term" value="C:cortical endoplasmic reticulum"/>
    <property type="evidence" value="ECO:0007669"/>
    <property type="project" value="TreeGrafter"/>
</dbReference>
<evidence type="ECO:0000256" key="3">
    <source>
        <dbReference type="ARBA" id="ARBA00022692"/>
    </source>
</evidence>
<feature type="domain" description="VASt" evidence="8">
    <location>
        <begin position="920"/>
        <end position="1091"/>
    </location>
</feature>
<evidence type="ECO:0000256" key="7">
    <source>
        <dbReference type="SAM" id="Phobius"/>
    </source>
</evidence>
<feature type="compositionally biased region" description="Polar residues" evidence="6">
    <location>
        <begin position="421"/>
        <end position="430"/>
    </location>
</feature>
<feature type="region of interest" description="Disordered" evidence="6">
    <location>
        <begin position="804"/>
        <end position="848"/>
    </location>
</feature>
<feature type="compositionally biased region" description="Basic and acidic residues" evidence="6">
    <location>
        <begin position="1274"/>
        <end position="1286"/>
    </location>
</feature>
<feature type="compositionally biased region" description="Low complexity" evidence="6">
    <location>
        <begin position="83"/>
        <end position="107"/>
    </location>
</feature>
<feature type="region of interest" description="Disordered" evidence="6">
    <location>
        <begin position="1274"/>
        <end position="1294"/>
    </location>
</feature>
<dbReference type="EMBL" id="JAADYS010001370">
    <property type="protein sequence ID" value="KAF4463363.1"/>
    <property type="molecule type" value="Genomic_DNA"/>
</dbReference>
<feature type="compositionally biased region" description="Acidic residues" evidence="6">
    <location>
        <begin position="824"/>
        <end position="848"/>
    </location>
</feature>
<name>A0A8H4L8X9_9HYPO</name>
<comment type="caution">
    <text evidence="9">The sequence shown here is derived from an EMBL/GenBank/DDBJ whole genome shotgun (WGS) entry which is preliminary data.</text>
</comment>
<feature type="transmembrane region" description="Helical" evidence="7">
    <location>
        <begin position="1160"/>
        <end position="1179"/>
    </location>
</feature>
<dbReference type="Pfam" id="PF16016">
    <property type="entry name" value="VASt"/>
    <property type="match status" value="1"/>
</dbReference>
<dbReference type="PANTHER" id="PTHR23319:SF4">
    <property type="entry name" value="GRAM DOMAIN CONTAINING 1B, ISOFORM E"/>
    <property type="match status" value="1"/>
</dbReference>
<dbReference type="GO" id="GO:0032934">
    <property type="term" value="F:sterol binding"/>
    <property type="evidence" value="ECO:0007669"/>
    <property type="project" value="TreeGrafter"/>
</dbReference>
<proteinExistence type="inferred from homology"/>
<feature type="compositionally biased region" description="Polar residues" evidence="6">
    <location>
        <begin position="394"/>
        <end position="403"/>
    </location>
</feature>
<keyword evidence="3 7" id="KW-0812">Transmembrane</keyword>